<keyword evidence="4" id="KW-1185">Reference proteome</keyword>
<evidence type="ECO:0000313" key="4">
    <source>
        <dbReference type="Proteomes" id="UP000186132"/>
    </source>
</evidence>
<dbReference type="STRING" id="1206085.SAMN05443575_4022"/>
<dbReference type="CDD" id="cd00085">
    <property type="entry name" value="HNHc"/>
    <property type="match status" value="1"/>
</dbReference>
<dbReference type="Gene3D" id="1.10.30.50">
    <property type="match status" value="1"/>
</dbReference>
<keyword evidence="3" id="KW-0378">Hydrolase</keyword>
<dbReference type="GO" id="GO:0004519">
    <property type="term" value="F:endonuclease activity"/>
    <property type="evidence" value="ECO:0007669"/>
    <property type="project" value="UniProtKB-KW"/>
</dbReference>
<dbReference type="GO" id="GO:0003676">
    <property type="term" value="F:nucleic acid binding"/>
    <property type="evidence" value="ECO:0007669"/>
    <property type="project" value="InterPro"/>
</dbReference>
<dbReference type="Pfam" id="PF01844">
    <property type="entry name" value="HNH"/>
    <property type="match status" value="1"/>
</dbReference>
<dbReference type="InterPro" id="IPR002711">
    <property type="entry name" value="HNH"/>
</dbReference>
<reference evidence="4" key="1">
    <citation type="submission" date="2016-11" db="EMBL/GenBank/DDBJ databases">
        <authorList>
            <person name="Varghese N."/>
            <person name="Submissions S."/>
        </authorList>
    </citation>
    <scope>NUCLEOTIDE SEQUENCE [LARGE SCALE GENOMIC DNA]</scope>
    <source>
        <strain evidence="4">DSM 45627</strain>
    </source>
</reference>
<keyword evidence="3" id="KW-0540">Nuclease</keyword>
<dbReference type="Pfam" id="PF02720">
    <property type="entry name" value="DUF222"/>
    <property type="match status" value="1"/>
</dbReference>
<sequence length="383" mass="40903">MIETVVATADDLAAWAAEATPFDGFLTPFGGFDVPELSEVGRVDALVALQRLRSWIDAQEARLFAATVAADGEKGFALDEIGCALRLSAGVVAERAHVGTELVDRLPATLAMLESGAITGRHAQALVDAVSLLDAGIATRVEQRVLSGAAEQTPAAFRRSVRRAVASCDAAGVEERHERAMIDRRVCVTPTNDGMAELWALLPADGAASLLAALNGVAGRRVAGDERTAGQRRADALVGLAAQQLTDPSLPAWQGRRPAVQVTVAATTLLGMDDEPAELDGFGPLPASIARAIAADPSGTWQRLLTDPVGQLVDCSRRYRPAAPLAEFVMARDRTCRFPRCPRPARRTELDHQIPWEDGGTTTADNLECLCSRHHHLKHQLIR</sequence>
<keyword evidence="3" id="KW-0255">Endonuclease</keyword>
<accession>A0A1M5TSD9</accession>
<dbReference type="AlphaFoldDB" id="A0A1M5TSD9"/>
<evidence type="ECO:0000256" key="1">
    <source>
        <dbReference type="ARBA" id="ARBA00023450"/>
    </source>
</evidence>
<dbReference type="InterPro" id="IPR003870">
    <property type="entry name" value="DUF222"/>
</dbReference>
<dbReference type="Proteomes" id="UP000186132">
    <property type="component" value="Unassembled WGS sequence"/>
</dbReference>
<dbReference type="OrthoDB" id="3261064at2"/>
<dbReference type="SMART" id="SM00507">
    <property type="entry name" value="HNHc"/>
    <property type="match status" value="1"/>
</dbReference>
<gene>
    <name evidence="3" type="ORF">SAMN05443575_4022</name>
</gene>
<dbReference type="InterPro" id="IPR003615">
    <property type="entry name" value="HNH_nuc"/>
</dbReference>
<organism evidence="3 4">
    <name type="scientific">Jatrophihabitans endophyticus</name>
    <dbReference type="NCBI Taxonomy" id="1206085"/>
    <lineage>
        <taxon>Bacteria</taxon>
        <taxon>Bacillati</taxon>
        <taxon>Actinomycetota</taxon>
        <taxon>Actinomycetes</taxon>
        <taxon>Jatrophihabitantales</taxon>
        <taxon>Jatrophihabitantaceae</taxon>
        <taxon>Jatrophihabitans</taxon>
    </lineage>
</organism>
<evidence type="ECO:0000313" key="3">
    <source>
        <dbReference type="EMBL" id="SHH53578.1"/>
    </source>
</evidence>
<feature type="domain" description="HNH nuclease" evidence="2">
    <location>
        <begin position="324"/>
        <end position="376"/>
    </location>
</feature>
<name>A0A1M5TSD9_9ACTN</name>
<evidence type="ECO:0000259" key="2">
    <source>
        <dbReference type="SMART" id="SM00507"/>
    </source>
</evidence>
<comment type="similarity">
    <text evidence="1">Belongs to the Rv1128c/1148c/1588c/1702c/1945/3466 family.</text>
</comment>
<dbReference type="RefSeq" id="WP_073392231.1">
    <property type="nucleotide sequence ID" value="NZ_FQVU01000007.1"/>
</dbReference>
<dbReference type="GO" id="GO:0008270">
    <property type="term" value="F:zinc ion binding"/>
    <property type="evidence" value="ECO:0007669"/>
    <property type="project" value="InterPro"/>
</dbReference>
<proteinExistence type="inferred from homology"/>
<dbReference type="EMBL" id="FQVU01000007">
    <property type="protein sequence ID" value="SHH53578.1"/>
    <property type="molecule type" value="Genomic_DNA"/>
</dbReference>
<protein>
    <submittedName>
        <fullName evidence="3">HNH endonuclease</fullName>
    </submittedName>
</protein>